<dbReference type="InterPro" id="IPR039422">
    <property type="entry name" value="MarR/SlyA-like"/>
</dbReference>
<dbReference type="EMBL" id="JBHRYB010000005">
    <property type="protein sequence ID" value="MFC3680169.1"/>
    <property type="molecule type" value="Genomic_DNA"/>
</dbReference>
<dbReference type="InterPro" id="IPR055166">
    <property type="entry name" value="Transc_reg_Sar_Rot_HTH"/>
</dbReference>
<dbReference type="SMART" id="SM00347">
    <property type="entry name" value="HTH_MARR"/>
    <property type="match status" value="1"/>
</dbReference>
<evidence type="ECO:0000256" key="4">
    <source>
        <dbReference type="ARBA" id="ARBA00023125"/>
    </source>
</evidence>
<keyword evidence="3" id="KW-0805">Transcription regulation</keyword>
<keyword evidence="8" id="KW-1185">Reference proteome</keyword>
<dbReference type="InterPro" id="IPR036388">
    <property type="entry name" value="WH-like_DNA-bd_sf"/>
</dbReference>
<comment type="caution">
    <text evidence="7">The sequence shown here is derived from an EMBL/GenBank/DDBJ whole genome shotgun (WGS) entry which is preliminary data.</text>
</comment>
<dbReference type="PANTHER" id="PTHR33164:SF5">
    <property type="entry name" value="ORGANIC HYDROPEROXIDE RESISTANCE TRANSCRIPTIONAL REGULATOR"/>
    <property type="match status" value="1"/>
</dbReference>
<dbReference type="Gene3D" id="1.10.10.10">
    <property type="entry name" value="Winged helix-like DNA-binding domain superfamily/Winged helix DNA-binding domain"/>
    <property type="match status" value="1"/>
</dbReference>
<organism evidence="7 8">
    <name type="scientific">Bacterioplanoides pacificum</name>
    <dbReference type="NCBI Taxonomy" id="1171596"/>
    <lineage>
        <taxon>Bacteria</taxon>
        <taxon>Pseudomonadati</taxon>
        <taxon>Pseudomonadota</taxon>
        <taxon>Gammaproteobacteria</taxon>
        <taxon>Oceanospirillales</taxon>
        <taxon>Oceanospirillaceae</taxon>
        <taxon>Bacterioplanoides</taxon>
    </lineage>
</organism>
<dbReference type="InterPro" id="IPR000835">
    <property type="entry name" value="HTH_MarR-typ"/>
</dbReference>
<proteinExistence type="predicted"/>
<evidence type="ECO:0000256" key="5">
    <source>
        <dbReference type="ARBA" id="ARBA00023163"/>
    </source>
</evidence>
<dbReference type="Proteomes" id="UP001595722">
    <property type="component" value="Unassembled WGS sequence"/>
</dbReference>
<dbReference type="SUPFAM" id="SSF46785">
    <property type="entry name" value="Winged helix' DNA-binding domain"/>
    <property type="match status" value="1"/>
</dbReference>
<keyword evidence="5" id="KW-0804">Transcription</keyword>
<dbReference type="PROSITE" id="PS50995">
    <property type="entry name" value="HTH_MARR_2"/>
    <property type="match status" value="1"/>
</dbReference>
<gene>
    <name evidence="7" type="ORF">ACFOMG_08660</name>
</gene>
<dbReference type="InterPro" id="IPR036390">
    <property type="entry name" value="WH_DNA-bd_sf"/>
</dbReference>
<name>A0ABV7VRS2_9GAMM</name>
<evidence type="ECO:0000259" key="6">
    <source>
        <dbReference type="PROSITE" id="PS50995"/>
    </source>
</evidence>
<accession>A0ABV7VRS2</accession>
<dbReference type="RefSeq" id="WP_376866033.1">
    <property type="nucleotide sequence ID" value="NZ_JBHRYB010000005.1"/>
</dbReference>
<dbReference type="PANTHER" id="PTHR33164">
    <property type="entry name" value="TRANSCRIPTIONAL REGULATOR, MARR FAMILY"/>
    <property type="match status" value="1"/>
</dbReference>
<dbReference type="PRINTS" id="PR00598">
    <property type="entry name" value="HTHMARR"/>
</dbReference>
<dbReference type="Pfam" id="PF22381">
    <property type="entry name" value="Staph_reg_Sar_Rot"/>
    <property type="match status" value="1"/>
</dbReference>
<evidence type="ECO:0000256" key="1">
    <source>
        <dbReference type="ARBA" id="ARBA00004496"/>
    </source>
</evidence>
<keyword evidence="2" id="KW-0963">Cytoplasm</keyword>
<protein>
    <submittedName>
        <fullName evidence="7">MarR family winged helix-turn-helix transcriptional regulator</fullName>
    </submittedName>
</protein>
<evidence type="ECO:0000313" key="8">
    <source>
        <dbReference type="Proteomes" id="UP001595722"/>
    </source>
</evidence>
<reference evidence="8" key="1">
    <citation type="journal article" date="2019" name="Int. J. Syst. Evol. Microbiol.">
        <title>The Global Catalogue of Microorganisms (GCM) 10K type strain sequencing project: providing services to taxonomists for standard genome sequencing and annotation.</title>
        <authorList>
            <consortium name="The Broad Institute Genomics Platform"/>
            <consortium name="The Broad Institute Genome Sequencing Center for Infectious Disease"/>
            <person name="Wu L."/>
            <person name="Ma J."/>
        </authorList>
    </citation>
    <scope>NUCLEOTIDE SEQUENCE [LARGE SCALE GENOMIC DNA]</scope>
    <source>
        <strain evidence="8">KCTC 42424</strain>
    </source>
</reference>
<evidence type="ECO:0000256" key="3">
    <source>
        <dbReference type="ARBA" id="ARBA00023015"/>
    </source>
</evidence>
<comment type="subcellular location">
    <subcellularLocation>
        <location evidence="1">Cytoplasm</location>
    </subcellularLocation>
</comment>
<sequence length="154" mass="17738">MNEQQYPQLYLDNQICFAVYSLSRQITQAYQPLLKPLGLTYPQYLVMLVLWQAEEEQQLPLTVKMLCERLLLDTGTVTPLLKRMEAAGWLQRSRSQHDERVVLVNLTDHGLALRRQAAEIPAALAAQSGADACELVSFRQQLRRWLTAWLQRGK</sequence>
<evidence type="ECO:0000313" key="7">
    <source>
        <dbReference type="EMBL" id="MFC3680169.1"/>
    </source>
</evidence>
<feature type="domain" description="HTH marR-type" evidence="6">
    <location>
        <begin position="12"/>
        <end position="147"/>
    </location>
</feature>
<evidence type="ECO:0000256" key="2">
    <source>
        <dbReference type="ARBA" id="ARBA00022490"/>
    </source>
</evidence>
<keyword evidence="4" id="KW-0238">DNA-binding</keyword>